<dbReference type="Proteomes" id="UP000789390">
    <property type="component" value="Unassembled WGS sequence"/>
</dbReference>
<evidence type="ECO:0000256" key="4">
    <source>
        <dbReference type="PIRNR" id="PIRNR006386"/>
    </source>
</evidence>
<dbReference type="Pfam" id="PF01323">
    <property type="entry name" value="DSBA"/>
    <property type="match status" value="1"/>
</dbReference>
<dbReference type="PANTHER" id="PTHR42943:SF2">
    <property type="entry name" value="GLUTATHIONE S-TRANSFERASE KAPPA 1"/>
    <property type="match status" value="1"/>
</dbReference>
<evidence type="ECO:0000256" key="5">
    <source>
        <dbReference type="PIRSR" id="PIRSR006386-1"/>
    </source>
</evidence>
<name>A0A8J2R9B8_9CRUS</name>
<dbReference type="AlphaFoldDB" id="A0A8J2R9B8"/>
<evidence type="ECO:0000313" key="8">
    <source>
        <dbReference type="Proteomes" id="UP000789390"/>
    </source>
</evidence>
<dbReference type="FunFam" id="3.40.30.10:FF:000096">
    <property type="entry name" value="Glutathione S-transferase kappa"/>
    <property type="match status" value="1"/>
</dbReference>
<proteinExistence type="inferred from homology"/>
<dbReference type="GO" id="GO:0005777">
    <property type="term" value="C:peroxisome"/>
    <property type="evidence" value="ECO:0007669"/>
    <property type="project" value="TreeGrafter"/>
</dbReference>
<evidence type="ECO:0000256" key="1">
    <source>
        <dbReference type="ARBA" id="ARBA00006494"/>
    </source>
</evidence>
<feature type="domain" description="DSBA-like thioredoxin" evidence="6">
    <location>
        <begin position="9"/>
        <end position="211"/>
    </location>
</feature>
<dbReference type="EC" id="2.5.1.18" evidence="4"/>
<dbReference type="GO" id="GO:0004364">
    <property type="term" value="F:glutathione transferase activity"/>
    <property type="evidence" value="ECO:0007669"/>
    <property type="project" value="UniProtKB-UniRule"/>
</dbReference>
<dbReference type="GO" id="GO:0006749">
    <property type="term" value="P:glutathione metabolic process"/>
    <property type="evidence" value="ECO:0007669"/>
    <property type="project" value="TreeGrafter"/>
</dbReference>
<feature type="active site" description="Nucleophile" evidence="5">
    <location>
        <position position="17"/>
    </location>
</feature>
<dbReference type="InterPro" id="IPR001853">
    <property type="entry name" value="DSBA-like_thioredoxin_dom"/>
</dbReference>
<dbReference type="PIRSF" id="PIRSF006386">
    <property type="entry name" value="HCCAis_GSTk"/>
    <property type="match status" value="1"/>
</dbReference>
<dbReference type="SUPFAM" id="SSF52833">
    <property type="entry name" value="Thioredoxin-like"/>
    <property type="match status" value="1"/>
</dbReference>
<dbReference type="InterPro" id="IPR051924">
    <property type="entry name" value="GST_Kappa/NadH"/>
</dbReference>
<dbReference type="InterPro" id="IPR014440">
    <property type="entry name" value="HCCAis_GSTk"/>
</dbReference>
<protein>
    <recommendedName>
        <fullName evidence="4">Glutathione S-transferase kappa</fullName>
        <ecNumber evidence="4">2.5.1.18</ecNumber>
    </recommendedName>
</protein>
<dbReference type="PANTHER" id="PTHR42943">
    <property type="entry name" value="GLUTATHIONE S-TRANSFERASE KAPPA"/>
    <property type="match status" value="1"/>
</dbReference>
<accession>A0A8J2R9B8</accession>
<evidence type="ECO:0000259" key="6">
    <source>
        <dbReference type="Pfam" id="PF01323"/>
    </source>
</evidence>
<gene>
    <name evidence="7" type="ORF">DGAL_LOCUS39</name>
</gene>
<organism evidence="7 8">
    <name type="scientific">Daphnia galeata</name>
    <dbReference type="NCBI Taxonomy" id="27404"/>
    <lineage>
        <taxon>Eukaryota</taxon>
        <taxon>Metazoa</taxon>
        <taxon>Ecdysozoa</taxon>
        <taxon>Arthropoda</taxon>
        <taxon>Crustacea</taxon>
        <taxon>Branchiopoda</taxon>
        <taxon>Diplostraca</taxon>
        <taxon>Cladocera</taxon>
        <taxon>Anomopoda</taxon>
        <taxon>Daphniidae</taxon>
        <taxon>Daphnia</taxon>
    </lineage>
</organism>
<dbReference type="GO" id="GO:0005739">
    <property type="term" value="C:mitochondrion"/>
    <property type="evidence" value="ECO:0007669"/>
    <property type="project" value="TreeGrafter"/>
</dbReference>
<evidence type="ECO:0000313" key="7">
    <source>
        <dbReference type="EMBL" id="CAH0097992.1"/>
    </source>
</evidence>
<reference evidence="7" key="1">
    <citation type="submission" date="2021-11" db="EMBL/GenBank/DDBJ databases">
        <authorList>
            <person name="Schell T."/>
        </authorList>
    </citation>
    <scope>NUCLEOTIDE SEQUENCE</scope>
    <source>
        <strain evidence="7">M5</strain>
    </source>
</reference>
<dbReference type="OrthoDB" id="4664297at2759"/>
<comment type="similarity">
    <text evidence="1 4">Belongs to the GST superfamily. Kappa family.</text>
</comment>
<comment type="catalytic activity">
    <reaction evidence="3 4">
        <text>RX + glutathione = an S-substituted glutathione + a halide anion + H(+)</text>
        <dbReference type="Rhea" id="RHEA:16437"/>
        <dbReference type="ChEBI" id="CHEBI:15378"/>
        <dbReference type="ChEBI" id="CHEBI:16042"/>
        <dbReference type="ChEBI" id="CHEBI:17792"/>
        <dbReference type="ChEBI" id="CHEBI:57925"/>
        <dbReference type="ChEBI" id="CHEBI:90779"/>
        <dbReference type="EC" id="2.5.1.18"/>
    </reaction>
</comment>
<dbReference type="GO" id="GO:0004602">
    <property type="term" value="F:glutathione peroxidase activity"/>
    <property type="evidence" value="ECO:0007669"/>
    <property type="project" value="TreeGrafter"/>
</dbReference>
<sequence length="226" mass="26143">MAATTPTKVEFYFDVVSPYTWFCFEVLCRYRPYWNMDLVLRPFFLGGVMKTTGNKPPMTVASKGFYMQKDLIRNAAYFGIDIKLIEDPYNVLVQKGSLRAMKFLTSINLHCPMYLENVSRELWRRIWSKGEDITEENSLKEAAKTAQMNESDIEKCFKKMDDTETKEALKRTTQEAVDYGAFGAPTVVVHTKEGQEMFFGSDRFPLIAQLMKEVWKGPFPDKNSKL</sequence>
<dbReference type="Gene3D" id="3.40.30.10">
    <property type="entry name" value="Glutaredoxin"/>
    <property type="match status" value="1"/>
</dbReference>
<dbReference type="EMBL" id="CAKKLH010000001">
    <property type="protein sequence ID" value="CAH0097992.1"/>
    <property type="molecule type" value="Genomic_DNA"/>
</dbReference>
<evidence type="ECO:0000256" key="2">
    <source>
        <dbReference type="ARBA" id="ARBA00022679"/>
    </source>
</evidence>
<evidence type="ECO:0000256" key="3">
    <source>
        <dbReference type="ARBA" id="ARBA00047960"/>
    </source>
</evidence>
<keyword evidence="8" id="KW-1185">Reference proteome</keyword>
<dbReference type="InterPro" id="IPR036249">
    <property type="entry name" value="Thioredoxin-like_sf"/>
</dbReference>
<keyword evidence="2 4" id="KW-0808">Transferase</keyword>
<comment type="caution">
    <text evidence="7">The sequence shown here is derived from an EMBL/GenBank/DDBJ whole genome shotgun (WGS) entry which is preliminary data.</text>
</comment>